<feature type="region of interest" description="Disordered" evidence="1">
    <location>
        <begin position="1148"/>
        <end position="1173"/>
    </location>
</feature>
<protein>
    <recommendedName>
        <fullName evidence="4">Dentin sialophosphoprotein-like</fullName>
    </recommendedName>
</protein>
<evidence type="ECO:0000313" key="2">
    <source>
        <dbReference type="EMBL" id="KZV27563.1"/>
    </source>
</evidence>
<reference evidence="2 3" key="1">
    <citation type="journal article" date="2015" name="Proc. Natl. Acad. Sci. U.S.A.">
        <title>The resurrection genome of Boea hygrometrica: A blueprint for survival of dehydration.</title>
        <authorList>
            <person name="Xiao L."/>
            <person name="Yang G."/>
            <person name="Zhang L."/>
            <person name="Yang X."/>
            <person name="Zhao S."/>
            <person name="Ji Z."/>
            <person name="Zhou Q."/>
            <person name="Hu M."/>
            <person name="Wang Y."/>
            <person name="Chen M."/>
            <person name="Xu Y."/>
            <person name="Jin H."/>
            <person name="Xiao X."/>
            <person name="Hu G."/>
            <person name="Bao F."/>
            <person name="Hu Y."/>
            <person name="Wan P."/>
            <person name="Li L."/>
            <person name="Deng X."/>
            <person name="Kuang T."/>
            <person name="Xiang C."/>
            <person name="Zhu J.K."/>
            <person name="Oliver M.J."/>
            <person name="He Y."/>
        </authorList>
    </citation>
    <scope>NUCLEOTIDE SEQUENCE [LARGE SCALE GENOMIC DNA]</scope>
    <source>
        <strain evidence="3">cv. XS01</strain>
    </source>
</reference>
<name>A0A2Z7AZY7_9LAMI</name>
<dbReference type="Proteomes" id="UP000250235">
    <property type="component" value="Unassembled WGS sequence"/>
</dbReference>
<sequence length="1238" mass="138064">MVVALVMVAAGSRRAIVRVIEEATRVWFEEPVADEKRRRLVKWKRCVLGIASGTSSEGSVALFIQSRALVLGDFGGAEFTLTSSFDCYPLEAVERLVEQSVELLVCEEFWRNLAVRSLGVVRLWGVSAVIAVAWNRAWSCWCAKNSGEIWQCVLWVLCAFGLIDDLIESHIVTGRLICHARKVQRYHRSDSFCNCSSRVEHQSELNQGIGQISLESCKTCGRFIVGAIDPMDTEMLSTLGLEVMDSLNPQLNWKIVTKGRRTRTSAARRKLSAAVSVQPTSGKTEHVPIKKRRHLLRSPSPQPGTPSVCREDSSSQPYSSSPPFGDNYAYSSHFSVLRSASLYSNWKVKDGSGVIKFGEGFDYDVLSEQVGGEHKCVGDFSGIELLATAATLDDDANNACNQELVVEDTLIPKSSDIANPATLYKRDSACNKSLSNEVVLEDDTNCSLVVNSLESAAKTLLGCVVGGTMSRTDSLKVDRRHWDLNTSMDAWDEPYNVTMSGKTSEDVANNDMHVEEGRQGGSESQIPCKCNPGFVEDKVYDLEMENKLIAVSPRGMCVDSPTLEETLREPPIYFYSNVTAKASDQDTENNVDYPSASVEKIDSPAALVEKIVSPAASTPKTNSRVAFSEKLGSYPPFAENIDSHTASAEFEFLEATSAEKVDSPVASTEKVDMHIASAGKIELDTASAEKIESTVDAQIYSDVCLDNHGHVVDSDVLARFEEGHDSPYEDGELRGSFLCPWEETELENKHVDYESDGRHGDSSDAGDLPGSEIVDGGSDGSHSSVRKSLLTKRFMGRNESNSRSFKHSYMHFVEDESENNNRGVKNDSDIDLTIGENENLRKFSDQTNSIDDTVTHMDEYLLQTIQGKVQSCSNGRSSVDAFSGKDIFFLQQCRSHRLGSSDSHPERDTGAYKFLSRCRHATRRSEKGGAEQWTYWGSKGRYTSSYHGVEGRNLDRPRRITGEFVDKFGRVDFDHRRHSSNYLSKGYLHRPLVRGSPLDRDDRVGMQRRMPLTRGIKENYPQGVGNKHEPLPDNASKSLRLSPYLSSRERSFSPSFDRGDHIPLTCRRSRSRSRTRSPIAWHSNKGRDLGGTRRHIRSADFRSEARMDRMKFPNSNSTFTSYYREGYLSPPRGRRRSPVRLFRHSQKFDATGSSGRPTIGAGRSFSLANDGREGKFETNYKNRRLVDRGGVMHRRQDADDGGNLRRFWQSAEADVMETTSLNKKDDARGTDPRNVPQR</sequence>
<proteinExistence type="predicted"/>
<dbReference type="EMBL" id="KV010625">
    <property type="protein sequence ID" value="KZV27563.1"/>
    <property type="molecule type" value="Genomic_DNA"/>
</dbReference>
<dbReference type="OrthoDB" id="1350766at2759"/>
<dbReference type="AlphaFoldDB" id="A0A2Z7AZY7"/>
<gene>
    <name evidence="2" type="ORF">F511_10967</name>
</gene>
<feature type="region of interest" description="Disordered" evidence="1">
    <location>
        <begin position="1068"/>
        <end position="1091"/>
    </location>
</feature>
<feature type="compositionally biased region" description="Basic and acidic residues" evidence="1">
    <location>
        <begin position="1222"/>
        <end position="1231"/>
    </location>
</feature>
<organism evidence="2 3">
    <name type="scientific">Dorcoceras hygrometricum</name>
    <dbReference type="NCBI Taxonomy" id="472368"/>
    <lineage>
        <taxon>Eukaryota</taxon>
        <taxon>Viridiplantae</taxon>
        <taxon>Streptophyta</taxon>
        <taxon>Embryophyta</taxon>
        <taxon>Tracheophyta</taxon>
        <taxon>Spermatophyta</taxon>
        <taxon>Magnoliopsida</taxon>
        <taxon>eudicotyledons</taxon>
        <taxon>Gunneridae</taxon>
        <taxon>Pentapetalae</taxon>
        <taxon>asterids</taxon>
        <taxon>lamiids</taxon>
        <taxon>Lamiales</taxon>
        <taxon>Gesneriaceae</taxon>
        <taxon>Didymocarpoideae</taxon>
        <taxon>Trichosporeae</taxon>
        <taxon>Loxocarpinae</taxon>
        <taxon>Dorcoceras</taxon>
    </lineage>
</organism>
<feature type="region of interest" description="Disordered" evidence="1">
    <location>
        <begin position="753"/>
        <end position="792"/>
    </location>
</feature>
<dbReference type="PANTHER" id="PTHR34536">
    <property type="entry name" value="DENTIN SIALOPHOSPHOPROTEIN-LIKE PROTEIN"/>
    <property type="match status" value="1"/>
</dbReference>
<evidence type="ECO:0000256" key="1">
    <source>
        <dbReference type="SAM" id="MobiDB-lite"/>
    </source>
</evidence>
<feature type="region of interest" description="Disordered" evidence="1">
    <location>
        <begin position="1017"/>
        <end position="1038"/>
    </location>
</feature>
<feature type="region of interest" description="Disordered" evidence="1">
    <location>
        <begin position="264"/>
        <end position="321"/>
    </location>
</feature>
<feature type="region of interest" description="Disordered" evidence="1">
    <location>
        <begin position="1216"/>
        <end position="1238"/>
    </location>
</feature>
<feature type="compositionally biased region" description="Basic and acidic residues" evidence="1">
    <location>
        <begin position="753"/>
        <end position="762"/>
    </location>
</feature>
<accession>A0A2Z7AZY7</accession>
<keyword evidence="3" id="KW-1185">Reference proteome</keyword>
<evidence type="ECO:0000313" key="3">
    <source>
        <dbReference type="Proteomes" id="UP000250235"/>
    </source>
</evidence>
<evidence type="ECO:0008006" key="4">
    <source>
        <dbReference type="Google" id="ProtNLM"/>
    </source>
</evidence>
<dbReference type="PANTHER" id="PTHR34536:SF6">
    <property type="entry name" value="DENTIN SIALOPHOSPHOPROTEIN-LIKE PROTEIN"/>
    <property type="match status" value="1"/>
</dbReference>